<organism evidence="2 3">
    <name type="scientific">Gallaecimonas xiamenensis 3-C-1</name>
    <dbReference type="NCBI Taxonomy" id="745411"/>
    <lineage>
        <taxon>Bacteria</taxon>
        <taxon>Pseudomonadati</taxon>
        <taxon>Pseudomonadota</taxon>
        <taxon>Gammaproteobacteria</taxon>
        <taxon>Enterobacterales</taxon>
        <taxon>Gallaecimonadaceae</taxon>
        <taxon>Gallaecimonas</taxon>
    </lineage>
</organism>
<feature type="chain" id="PRO_5003858965" evidence="1">
    <location>
        <begin position="22"/>
        <end position="177"/>
    </location>
</feature>
<name>K2JF51_9GAMM</name>
<comment type="caution">
    <text evidence="2">The sequence shown here is derived from an EMBL/GenBank/DDBJ whole genome shotgun (WGS) entry which is preliminary data.</text>
</comment>
<keyword evidence="1" id="KW-0732">Signal</keyword>
<evidence type="ECO:0000256" key="1">
    <source>
        <dbReference type="SAM" id="SignalP"/>
    </source>
</evidence>
<dbReference type="Pfam" id="PF06693">
    <property type="entry name" value="DUF1190"/>
    <property type="match status" value="1"/>
</dbReference>
<dbReference type="OrthoDB" id="7361974at2"/>
<dbReference type="eggNOG" id="COG5463">
    <property type="taxonomic scope" value="Bacteria"/>
</dbReference>
<gene>
    <name evidence="2" type="ORF">B3C1_09932</name>
</gene>
<dbReference type="AlphaFoldDB" id="K2JF51"/>
<keyword evidence="3" id="KW-1185">Reference proteome</keyword>
<dbReference type="InterPro" id="IPR009576">
    <property type="entry name" value="Biofilm_formation_YgiB"/>
</dbReference>
<accession>K2JF51</accession>
<dbReference type="RefSeq" id="WP_008484584.1">
    <property type="nucleotide sequence ID" value="NZ_AMRI01000012.1"/>
</dbReference>
<evidence type="ECO:0000313" key="3">
    <source>
        <dbReference type="Proteomes" id="UP000006755"/>
    </source>
</evidence>
<dbReference type="EMBL" id="AMRI01000012">
    <property type="protein sequence ID" value="EKE73708.1"/>
    <property type="molecule type" value="Genomic_DNA"/>
</dbReference>
<sequence>MKRSKKVALTLMAPISVLYIAGCSEPPVDAEVFKSVDQCAGYYDRSNCESTFSEAEKNHEQTAPRYTSLQACEADFGSGQCSTPDQQYHGGGGGFFMPAMMGFMAGQMLNGSRQVPPQPLYRSKDDPNTYRTAQNVPVSRTEGPVKVNPSNVKVAPAGVVSRGGFGAQAAHRSSYGG</sequence>
<dbReference type="STRING" id="745411.B3C1_09932"/>
<dbReference type="Proteomes" id="UP000006755">
    <property type="component" value="Unassembled WGS sequence"/>
</dbReference>
<evidence type="ECO:0000313" key="2">
    <source>
        <dbReference type="EMBL" id="EKE73708.1"/>
    </source>
</evidence>
<protein>
    <submittedName>
        <fullName evidence="2">Putative lipoprotein</fullName>
    </submittedName>
</protein>
<proteinExistence type="predicted"/>
<keyword evidence="2" id="KW-0449">Lipoprotein</keyword>
<reference evidence="2 3" key="1">
    <citation type="journal article" date="2012" name="J. Bacteriol.">
        <title>Genome Sequence of Gallaecimonas xiamenensis Type Strain 3-C-1.</title>
        <authorList>
            <person name="Lai Q."/>
            <person name="Wang L."/>
            <person name="Wang W."/>
            <person name="Shao Z."/>
        </authorList>
    </citation>
    <scope>NUCLEOTIDE SEQUENCE [LARGE SCALE GENOMIC DNA]</scope>
    <source>
        <strain evidence="2 3">3-C-1</strain>
    </source>
</reference>
<feature type="signal peptide" evidence="1">
    <location>
        <begin position="1"/>
        <end position="21"/>
    </location>
</feature>